<dbReference type="GO" id="GO:0036297">
    <property type="term" value="P:interstrand cross-link repair"/>
    <property type="evidence" value="ECO:0007669"/>
    <property type="project" value="TreeGrafter"/>
</dbReference>
<accession>A0A1M6H5P0</accession>
<gene>
    <name evidence="3" type="ORF">SAMN05421803_10442</name>
</gene>
<evidence type="ECO:0000259" key="2">
    <source>
        <dbReference type="PROSITE" id="PS51194"/>
    </source>
</evidence>
<feature type="compositionally biased region" description="Basic and acidic residues" evidence="1">
    <location>
        <begin position="391"/>
        <end position="407"/>
    </location>
</feature>
<dbReference type="PROSITE" id="PS51194">
    <property type="entry name" value="HELICASE_CTER"/>
    <property type="match status" value="1"/>
</dbReference>
<dbReference type="GO" id="GO:0006289">
    <property type="term" value="P:nucleotide-excision repair"/>
    <property type="evidence" value="ECO:0007669"/>
    <property type="project" value="TreeGrafter"/>
</dbReference>
<keyword evidence="3" id="KW-0547">Nucleotide-binding</keyword>
<evidence type="ECO:0000313" key="3">
    <source>
        <dbReference type="EMBL" id="SHJ17429.1"/>
    </source>
</evidence>
<name>A0A1M6H5P0_9ACTN</name>
<dbReference type="CDD" id="cd18785">
    <property type="entry name" value="SF2_C"/>
    <property type="match status" value="1"/>
</dbReference>
<dbReference type="PANTHER" id="PTHR47957:SF3">
    <property type="entry name" value="ATP-DEPENDENT HELICASE HRQ1"/>
    <property type="match status" value="1"/>
</dbReference>
<keyword evidence="4" id="KW-1185">Reference proteome</keyword>
<dbReference type="GO" id="GO:0043138">
    <property type="term" value="F:3'-5' DNA helicase activity"/>
    <property type="evidence" value="ECO:0007669"/>
    <property type="project" value="TreeGrafter"/>
</dbReference>
<protein>
    <submittedName>
        <fullName evidence="3">Helicase conserved C-terminal domain-containing protein</fullName>
    </submittedName>
</protein>
<dbReference type="InterPro" id="IPR027417">
    <property type="entry name" value="P-loop_NTPase"/>
</dbReference>
<feature type="region of interest" description="Disordered" evidence="1">
    <location>
        <begin position="391"/>
        <end position="415"/>
    </location>
</feature>
<dbReference type="STRING" id="758803.SAMN05421803_10442"/>
<dbReference type="Gene3D" id="3.40.50.300">
    <property type="entry name" value="P-loop containing nucleotide triphosphate hydrolases"/>
    <property type="match status" value="1"/>
</dbReference>
<dbReference type="EMBL" id="FQZK01000004">
    <property type="protein sequence ID" value="SHJ17429.1"/>
    <property type="molecule type" value="Genomic_DNA"/>
</dbReference>
<sequence length="1079" mass="120545">MTTRDRKEPLIDNAVYQPDRRSVRNDLTDALRLQLVGPLSGPDEILADPPDRRYLMGTLYPQESNLCEHVLEASADDHENGVDDPAGEESAFAESRVEDSDQWLPSSVGLSLFTDAQTLRITCRAARYRTDRTEKGRRWARIPLPETMLEMGPDQNEHPLWEGRAIVRVRRRPHAGARLLTITLVNGHTQDASRSGIGKSVRSDWEHMLFQVELHVEPVDGTLLEYPGVRLNSSDPEEEELRLQYRHVLTYAVGHGCAVHEEWGDPPPHDGPPPRIRTEIMPTEEVPRVGHGGDNGSPALHLSWASSTDTDPRELQRELLGFVGHYQEWYEEQTRQAGLLPAWADQPKARILGRVRRAVERMEEGVRDLCTDPHALSAFRLANQAMELQMRHSEKERAGEKRHRDEPLPPEADPGKVRSWRPFQLGFFLLTVSGLIDTDKPDRETVDLIWFPTGGGKTEAYLLLSCFEMVLRRLRHGARGGGTAVVSRYTLSLLTTQQFQRAATSVCALEFLRLHPQERCEQGLDLGEESFSLGLWTGMATTPNTYQAADEKAQDLRSSAAPDDVFILDRCPWCGTRIVPERKSFDPGDYGLRTTPSSFSFRCPRQDCSFHKELPVRVIDDHLYEQPPTLLLGTVDKFARLAWEPYAGRLFGFDPPGGEERLRPSLILQDELHLLTGPLGTTVGLYESAVIELCAWDGVPPKIIASTATIRRSQEQVRRLYGRSVQLFPPSGLDARHSHFAKVDPVSPGRLYVGVMAQGHPAGRATVSTAAAVLHTVNKLPEAHRDDYWTLVAYHHSLRELGRTLSAARDDIPALLKGMSSDDEGVRELPEASIQELTSNLDRRDQPRVLARLEQSWPSASAISFLACTNMLSVGVDVSRLALMLMLGQPKAAAEYIQATSRVGRSRVPGLVVAFFNSNKPRDRSHYEGFGVFHRSLYRHVEPATVTPWSLPSRRRALHAVLAILVRHGHDAAAPTGAGLVSERPEAVEDAARRVLSWVRRSDPSAYLATESDLHDLITDWRTEAATAAASGGLLYWNGSGRNRHHLLTGFGTDKGLWPTLNSVRSVDFECQLKVEGPR</sequence>
<keyword evidence="3" id="KW-0378">Hydrolase</keyword>
<dbReference type="PANTHER" id="PTHR47957">
    <property type="entry name" value="ATP-DEPENDENT HELICASE HRQ1"/>
    <property type="match status" value="1"/>
</dbReference>
<dbReference type="Proteomes" id="UP000184452">
    <property type="component" value="Unassembled WGS sequence"/>
</dbReference>
<dbReference type="SMART" id="SM00490">
    <property type="entry name" value="HELICc"/>
    <property type="match status" value="1"/>
</dbReference>
<keyword evidence="3" id="KW-0067">ATP-binding</keyword>
<proteinExistence type="predicted"/>
<dbReference type="AlphaFoldDB" id="A0A1M6H5P0"/>
<organism evidence="3 4">
    <name type="scientific">Nocardiopsis flavescens</name>
    <dbReference type="NCBI Taxonomy" id="758803"/>
    <lineage>
        <taxon>Bacteria</taxon>
        <taxon>Bacillati</taxon>
        <taxon>Actinomycetota</taxon>
        <taxon>Actinomycetes</taxon>
        <taxon>Streptosporangiales</taxon>
        <taxon>Nocardiopsidaceae</taxon>
        <taxon>Nocardiopsis</taxon>
    </lineage>
</organism>
<reference evidence="3 4" key="1">
    <citation type="submission" date="2016-11" db="EMBL/GenBank/DDBJ databases">
        <authorList>
            <person name="Jaros S."/>
            <person name="Januszkiewicz K."/>
            <person name="Wedrychowicz H."/>
        </authorList>
    </citation>
    <scope>NUCLEOTIDE SEQUENCE [LARGE SCALE GENOMIC DNA]</scope>
    <source>
        <strain evidence="3 4">CGMCC 4.5723</strain>
    </source>
</reference>
<keyword evidence="3" id="KW-0347">Helicase</keyword>
<evidence type="ECO:0000256" key="1">
    <source>
        <dbReference type="SAM" id="MobiDB-lite"/>
    </source>
</evidence>
<feature type="domain" description="Helicase C-terminal" evidence="2">
    <location>
        <begin position="790"/>
        <end position="945"/>
    </location>
</feature>
<dbReference type="Pfam" id="PF00271">
    <property type="entry name" value="Helicase_C"/>
    <property type="match status" value="1"/>
</dbReference>
<dbReference type="InterPro" id="IPR001650">
    <property type="entry name" value="Helicase_C-like"/>
</dbReference>
<dbReference type="SUPFAM" id="SSF52540">
    <property type="entry name" value="P-loop containing nucleoside triphosphate hydrolases"/>
    <property type="match status" value="1"/>
</dbReference>
<evidence type="ECO:0000313" key="4">
    <source>
        <dbReference type="Proteomes" id="UP000184452"/>
    </source>
</evidence>